<organism evidence="1">
    <name type="scientific">marine sediment metagenome</name>
    <dbReference type="NCBI Taxonomy" id="412755"/>
    <lineage>
        <taxon>unclassified sequences</taxon>
        <taxon>metagenomes</taxon>
        <taxon>ecological metagenomes</taxon>
    </lineage>
</organism>
<gene>
    <name evidence="1" type="ORF">S06H3_18710</name>
</gene>
<sequence>MYKYNFARGDRAVTVVRGDNRADEKLRGSLETG</sequence>
<dbReference type="AlphaFoldDB" id="X1MEU8"/>
<comment type="caution">
    <text evidence="1">The sequence shown here is derived from an EMBL/GenBank/DDBJ whole genome shotgun (WGS) entry which is preliminary data.</text>
</comment>
<protein>
    <submittedName>
        <fullName evidence="1">Uncharacterized protein</fullName>
    </submittedName>
</protein>
<reference evidence="1" key="1">
    <citation type="journal article" date="2014" name="Front. Microbiol.">
        <title>High frequency of phylogenetically diverse reductive dehalogenase-homologous genes in deep subseafloor sedimentary metagenomes.</title>
        <authorList>
            <person name="Kawai M."/>
            <person name="Futagami T."/>
            <person name="Toyoda A."/>
            <person name="Takaki Y."/>
            <person name="Nishi S."/>
            <person name="Hori S."/>
            <person name="Arai W."/>
            <person name="Tsubouchi T."/>
            <person name="Morono Y."/>
            <person name="Uchiyama I."/>
            <person name="Ito T."/>
            <person name="Fujiyama A."/>
            <person name="Inagaki F."/>
            <person name="Takami H."/>
        </authorList>
    </citation>
    <scope>NUCLEOTIDE SEQUENCE</scope>
    <source>
        <strain evidence="1">Expedition CK06-06</strain>
    </source>
</reference>
<name>X1MEU8_9ZZZZ</name>
<proteinExistence type="predicted"/>
<dbReference type="EMBL" id="BARV01009495">
    <property type="protein sequence ID" value="GAI16596.1"/>
    <property type="molecule type" value="Genomic_DNA"/>
</dbReference>
<feature type="non-terminal residue" evidence="1">
    <location>
        <position position="33"/>
    </location>
</feature>
<accession>X1MEU8</accession>
<evidence type="ECO:0000313" key="1">
    <source>
        <dbReference type="EMBL" id="GAI16596.1"/>
    </source>
</evidence>